<dbReference type="PANTHER" id="PTHR32015:SF1">
    <property type="entry name" value="LIPASE"/>
    <property type="match status" value="1"/>
</dbReference>
<evidence type="ECO:0000256" key="1">
    <source>
        <dbReference type="SAM" id="SignalP"/>
    </source>
</evidence>
<dbReference type="InterPro" id="IPR029058">
    <property type="entry name" value="AB_hydrolase_fold"/>
</dbReference>
<dbReference type="Gene3D" id="3.40.50.1820">
    <property type="entry name" value="alpha/beta hydrolase"/>
    <property type="match status" value="1"/>
</dbReference>
<dbReference type="AlphaFoldDB" id="A0A3N0DYX5"/>
<name>A0A3N0DYX5_9ACTN</name>
<dbReference type="PANTHER" id="PTHR32015">
    <property type="entry name" value="FASTING INDUCED LIPASE"/>
    <property type="match status" value="1"/>
</dbReference>
<evidence type="ECO:0000313" key="2">
    <source>
        <dbReference type="EMBL" id="RNL80812.1"/>
    </source>
</evidence>
<evidence type="ECO:0000313" key="3">
    <source>
        <dbReference type="Proteomes" id="UP000277094"/>
    </source>
</evidence>
<keyword evidence="3" id="KW-1185">Reference proteome</keyword>
<feature type="chain" id="PRO_5018298237" evidence="1">
    <location>
        <begin position="31"/>
        <end position="272"/>
    </location>
</feature>
<feature type="signal peptide" evidence="1">
    <location>
        <begin position="1"/>
        <end position="30"/>
    </location>
</feature>
<dbReference type="Pfam" id="PF01674">
    <property type="entry name" value="Lipase_2"/>
    <property type="match status" value="1"/>
</dbReference>
<gene>
    <name evidence="2" type="ORF">EFL95_00015</name>
</gene>
<proteinExistence type="predicted"/>
<dbReference type="EMBL" id="RJSG01000001">
    <property type="protein sequence ID" value="RNL80812.1"/>
    <property type="molecule type" value="Genomic_DNA"/>
</dbReference>
<dbReference type="SUPFAM" id="SSF53474">
    <property type="entry name" value="alpha/beta-Hydrolases"/>
    <property type="match status" value="1"/>
</dbReference>
<protein>
    <submittedName>
        <fullName evidence="2">Triacylglycerol lipase</fullName>
    </submittedName>
</protein>
<dbReference type="GO" id="GO:0016298">
    <property type="term" value="F:lipase activity"/>
    <property type="evidence" value="ECO:0007669"/>
    <property type="project" value="TreeGrafter"/>
</dbReference>
<sequence>MRTSRFAVTVTAVLALSALLSPFGTGSAQAAASTVSPTGTNNWSCKANAAHPNPVVMVHGTYGDMTVWNTMGPALVNAGYCVYALNYGSQATASMVTSAGELKTFVDKVLASTGATKVSIVGHSQGGTMPRYYLKNLGGAAKVNDMISISAANHGTTNTGVTAKMVGYPTCVACSQLMSGSSFLASLNATDETPGTVSYTNIVTSYDKVVTPYTSGYLSGPSTTNIKLQDDCPADTASHTQMPSDPAVIRLVGNALATNGPAQATYKAKCTW</sequence>
<reference evidence="2 3" key="1">
    <citation type="submission" date="2018-11" db="EMBL/GenBank/DDBJ databases">
        <authorList>
            <person name="Li F."/>
        </authorList>
    </citation>
    <scope>NUCLEOTIDE SEQUENCE [LARGE SCALE GENOMIC DNA]</scope>
    <source>
        <strain evidence="2 3">KIS18-7</strain>
    </source>
</reference>
<dbReference type="OrthoDB" id="8871309at2"/>
<dbReference type="InterPro" id="IPR002918">
    <property type="entry name" value="Lipase_EstA/Esterase_EstB"/>
</dbReference>
<dbReference type="Proteomes" id="UP000277094">
    <property type="component" value="Unassembled WGS sequence"/>
</dbReference>
<keyword evidence="1" id="KW-0732">Signal</keyword>
<dbReference type="GO" id="GO:0016042">
    <property type="term" value="P:lipid catabolic process"/>
    <property type="evidence" value="ECO:0007669"/>
    <property type="project" value="InterPro"/>
</dbReference>
<accession>A0A3N0DYX5</accession>
<organism evidence="2 3">
    <name type="scientific">Nocardioides marmorisolisilvae</name>
    <dbReference type="NCBI Taxonomy" id="1542737"/>
    <lineage>
        <taxon>Bacteria</taxon>
        <taxon>Bacillati</taxon>
        <taxon>Actinomycetota</taxon>
        <taxon>Actinomycetes</taxon>
        <taxon>Propionibacteriales</taxon>
        <taxon>Nocardioidaceae</taxon>
        <taxon>Nocardioides</taxon>
    </lineage>
</organism>
<comment type="caution">
    <text evidence="2">The sequence shown here is derived from an EMBL/GenBank/DDBJ whole genome shotgun (WGS) entry which is preliminary data.</text>
</comment>
<dbReference type="RefSeq" id="WP_123232019.1">
    <property type="nucleotide sequence ID" value="NZ_RJSG01000001.1"/>
</dbReference>